<reference evidence="3" key="1">
    <citation type="submission" date="2020-10" db="EMBL/GenBank/DDBJ databases">
        <authorList>
            <person name="Kikuchi T."/>
        </authorList>
    </citation>
    <scope>NUCLEOTIDE SEQUENCE</scope>
    <source>
        <strain evidence="3">NKZ352</strain>
    </source>
</reference>
<proteinExistence type="predicted"/>
<gene>
    <name evidence="3" type="ORF">CAUJ_LOCUS4558</name>
</gene>
<evidence type="ECO:0000313" key="4">
    <source>
        <dbReference type="Proteomes" id="UP000835052"/>
    </source>
</evidence>
<feature type="compositionally biased region" description="Basic residues" evidence="2">
    <location>
        <begin position="494"/>
        <end position="510"/>
    </location>
</feature>
<dbReference type="AlphaFoldDB" id="A0A8S1GYU3"/>
<feature type="coiled-coil region" evidence="1">
    <location>
        <begin position="29"/>
        <end position="95"/>
    </location>
</feature>
<keyword evidence="4" id="KW-1185">Reference proteome</keyword>
<sequence>MDDFYEKYTGLRYAAESVPTEDRLKNFFKENEVAMNDKIKQEVQKQRSEIEEHEKKIRARVQEYEERMMGMKKSTQQLNNEMKKIEQEYVNLNLISSGLSATEEIERSQSEVADLVEEAYSANRNMQELSSTSMDQIERKISLLEAAKRQVEDVGKKFESAEDDISSFRVAVESANEIKSFIALKKKEKAELLEELKSHAAKIESLRNENEQTSICVENGNTELQKHHDQSAEFRAKLSSIQCERSEPVVENPDIGRLGASLKQNTAEIEKLSAALVRNEALVLEVRSNNEETLRKGTEEVSLLNEKLREITALKEPRRRFFIKEKRAQLSERAKKKEEFLMINNEILAQHGFKECSYLEAEQDELKLKLAGLEKMEKKNEDKEKKLLSANIELQHEIEKLLESLAVFRKQAESEKSLGIATGFLKDCMDDVNSRALALQRLSTRKSVDVFEPKVTPTTLALGSGESIVHFYPDHTSTPLPATDRGDSSVRGARGGRKPRGRGRGKGKKF</sequence>
<evidence type="ECO:0000313" key="3">
    <source>
        <dbReference type="EMBL" id="CAD6188639.1"/>
    </source>
</evidence>
<comment type="caution">
    <text evidence="3">The sequence shown here is derived from an EMBL/GenBank/DDBJ whole genome shotgun (WGS) entry which is preliminary data.</text>
</comment>
<dbReference type="EMBL" id="CAJGYM010000008">
    <property type="protein sequence ID" value="CAD6188639.1"/>
    <property type="molecule type" value="Genomic_DNA"/>
</dbReference>
<evidence type="ECO:0000256" key="1">
    <source>
        <dbReference type="SAM" id="Coils"/>
    </source>
</evidence>
<dbReference type="SUPFAM" id="SSF58100">
    <property type="entry name" value="Bacterial hemolysins"/>
    <property type="match status" value="1"/>
</dbReference>
<protein>
    <submittedName>
        <fullName evidence="3">Uncharacterized protein</fullName>
    </submittedName>
</protein>
<organism evidence="3 4">
    <name type="scientific">Caenorhabditis auriculariae</name>
    <dbReference type="NCBI Taxonomy" id="2777116"/>
    <lineage>
        <taxon>Eukaryota</taxon>
        <taxon>Metazoa</taxon>
        <taxon>Ecdysozoa</taxon>
        <taxon>Nematoda</taxon>
        <taxon>Chromadorea</taxon>
        <taxon>Rhabditida</taxon>
        <taxon>Rhabditina</taxon>
        <taxon>Rhabditomorpha</taxon>
        <taxon>Rhabditoidea</taxon>
        <taxon>Rhabditidae</taxon>
        <taxon>Peloderinae</taxon>
        <taxon>Caenorhabditis</taxon>
    </lineage>
</organism>
<accession>A0A8S1GYU3</accession>
<evidence type="ECO:0000256" key="2">
    <source>
        <dbReference type="SAM" id="MobiDB-lite"/>
    </source>
</evidence>
<dbReference type="Proteomes" id="UP000835052">
    <property type="component" value="Unassembled WGS sequence"/>
</dbReference>
<name>A0A8S1GYU3_9PELO</name>
<feature type="region of interest" description="Disordered" evidence="2">
    <location>
        <begin position="472"/>
        <end position="510"/>
    </location>
</feature>
<feature type="coiled-coil region" evidence="1">
    <location>
        <begin position="359"/>
        <end position="411"/>
    </location>
</feature>
<keyword evidence="1" id="KW-0175">Coiled coil</keyword>
<feature type="coiled-coil region" evidence="1">
    <location>
        <begin position="134"/>
        <end position="213"/>
    </location>
</feature>